<accession>A0A8S8ZJC3</accession>
<proteinExistence type="predicted"/>
<dbReference type="PANTHER" id="PTHR38118:SF3">
    <property type="entry name" value="ANCHORED CELL WALL PROTEIN 11"/>
    <property type="match status" value="1"/>
</dbReference>
<sequence>MRQNIIFVALSALTAAVAAQSSNSNLTVPVESVDVNTRNQWCVAQYNTCKILCNQGKDVKTNDCKPDTLKYECACKSGTPELDQYTQTIPTFMCQAAYSACIDSHKDDAMGQDKCKEDIFDNCGTQDPTKAEIKTTSSAAATTSAAKPTETKGATAETSEAAAASSTAVSSSFAAPTNAAAFLGNGVAAVAAGVFAAALI</sequence>
<feature type="domain" description="DUF7707" evidence="3">
    <location>
        <begin position="27"/>
        <end position="128"/>
    </location>
</feature>
<feature type="chain" id="PRO_5035872133" description="DUF7707 domain-containing protein" evidence="2">
    <location>
        <begin position="20"/>
        <end position="200"/>
    </location>
</feature>
<evidence type="ECO:0000313" key="4">
    <source>
        <dbReference type="EMBL" id="KAA8628402.1"/>
    </source>
</evidence>
<dbReference type="VEuPathDB" id="FungiDB:SMAC_04937"/>
<protein>
    <recommendedName>
        <fullName evidence="3">DUF7707 domain-containing protein</fullName>
    </recommendedName>
</protein>
<dbReference type="AlphaFoldDB" id="A0A8S8ZJC3"/>
<evidence type="ECO:0000313" key="5">
    <source>
        <dbReference type="Proteomes" id="UP000433876"/>
    </source>
</evidence>
<dbReference type="PANTHER" id="PTHR38118">
    <property type="entry name" value="ANCHORED CELL WALL PROTEIN 11-RELATED"/>
    <property type="match status" value="1"/>
</dbReference>
<organism evidence="4 5">
    <name type="scientific">Sordaria macrospora</name>
    <dbReference type="NCBI Taxonomy" id="5147"/>
    <lineage>
        <taxon>Eukaryota</taxon>
        <taxon>Fungi</taxon>
        <taxon>Dikarya</taxon>
        <taxon>Ascomycota</taxon>
        <taxon>Pezizomycotina</taxon>
        <taxon>Sordariomycetes</taxon>
        <taxon>Sordariomycetidae</taxon>
        <taxon>Sordariales</taxon>
        <taxon>Sordariaceae</taxon>
        <taxon>Sordaria</taxon>
    </lineage>
</organism>
<evidence type="ECO:0000259" key="3">
    <source>
        <dbReference type="Pfam" id="PF24808"/>
    </source>
</evidence>
<name>A0A8S8ZJC3_SORMA</name>
<dbReference type="OMA" id="CSAQRNT"/>
<dbReference type="InterPro" id="IPR056124">
    <property type="entry name" value="DUF7707"/>
</dbReference>
<feature type="region of interest" description="Disordered" evidence="1">
    <location>
        <begin position="134"/>
        <end position="158"/>
    </location>
</feature>
<comment type="caution">
    <text evidence="4">The sequence shown here is derived from an EMBL/GenBank/DDBJ whole genome shotgun (WGS) entry which is preliminary data.</text>
</comment>
<gene>
    <name evidence="4" type="ORF">SMACR_04937</name>
</gene>
<dbReference type="Pfam" id="PF24808">
    <property type="entry name" value="DUF7707"/>
    <property type="match status" value="1"/>
</dbReference>
<evidence type="ECO:0000256" key="1">
    <source>
        <dbReference type="SAM" id="MobiDB-lite"/>
    </source>
</evidence>
<feature type="signal peptide" evidence="2">
    <location>
        <begin position="1"/>
        <end position="19"/>
    </location>
</feature>
<evidence type="ECO:0000256" key="2">
    <source>
        <dbReference type="SAM" id="SignalP"/>
    </source>
</evidence>
<dbReference type="Proteomes" id="UP000433876">
    <property type="component" value="Unassembled WGS sequence"/>
</dbReference>
<keyword evidence="2" id="KW-0732">Signal</keyword>
<reference evidence="4 5" key="1">
    <citation type="submission" date="2017-07" db="EMBL/GenBank/DDBJ databases">
        <title>Genome sequence of the Sordaria macrospora wild type strain R19027.</title>
        <authorList>
            <person name="Nowrousian M."/>
            <person name="Teichert I."/>
            <person name="Kueck U."/>
        </authorList>
    </citation>
    <scope>NUCLEOTIDE SEQUENCE [LARGE SCALE GENOMIC DNA]</scope>
    <source>
        <strain evidence="4 5">R19027</strain>
        <tissue evidence="4">Mycelium</tissue>
    </source>
</reference>
<dbReference type="EMBL" id="NMPR01000186">
    <property type="protein sequence ID" value="KAA8628402.1"/>
    <property type="molecule type" value="Genomic_DNA"/>
</dbReference>